<dbReference type="Pfam" id="PF17935">
    <property type="entry name" value="TetR_C_27"/>
    <property type="match status" value="1"/>
</dbReference>
<dbReference type="Proteomes" id="UP000432727">
    <property type="component" value="Unassembled WGS sequence"/>
</dbReference>
<accession>A0A6I4TLL5</accession>
<evidence type="ECO:0000313" key="2">
    <source>
        <dbReference type="EMBL" id="MXO96686.1"/>
    </source>
</evidence>
<dbReference type="EMBL" id="WTYI01000001">
    <property type="protein sequence ID" value="MXO96686.1"/>
    <property type="molecule type" value="Genomic_DNA"/>
</dbReference>
<dbReference type="InterPro" id="IPR041478">
    <property type="entry name" value="TetR_C_27"/>
</dbReference>
<comment type="caution">
    <text evidence="2">The sequence shown here is derived from an EMBL/GenBank/DDBJ whole genome shotgun (WGS) entry which is preliminary data.</text>
</comment>
<evidence type="ECO:0000259" key="1">
    <source>
        <dbReference type="Pfam" id="PF17935"/>
    </source>
</evidence>
<dbReference type="SUPFAM" id="SSF46689">
    <property type="entry name" value="Homeodomain-like"/>
    <property type="match status" value="1"/>
</dbReference>
<organism evidence="2 3">
    <name type="scientific">Qipengyuania aquimaris</name>
    <dbReference type="NCBI Taxonomy" id="255984"/>
    <lineage>
        <taxon>Bacteria</taxon>
        <taxon>Pseudomonadati</taxon>
        <taxon>Pseudomonadota</taxon>
        <taxon>Alphaproteobacteria</taxon>
        <taxon>Sphingomonadales</taxon>
        <taxon>Erythrobacteraceae</taxon>
        <taxon>Qipengyuania</taxon>
    </lineage>
</organism>
<dbReference type="Gene3D" id="1.10.357.10">
    <property type="entry name" value="Tetracycline Repressor, domain 2"/>
    <property type="match status" value="1"/>
</dbReference>
<dbReference type="AlphaFoldDB" id="A0A6I4TLL5"/>
<dbReference type="InterPro" id="IPR009057">
    <property type="entry name" value="Homeodomain-like_sf"/>
</dbReference>
<gene>
    <name evidence="2" type="ORF">GRI34_09695</name>
</gene>
<keyword evidence="3" id="KW-1185">Reference proteome</keyword>
<dbReference type="OrthoDB" id="7408114at2"/>
<proteinExistence type="predicted"/>
<reference evidence="2 3" key="1">
    <citation type="submission" date="2019-12" db="EMBL/GenBank/DDBJ databases">
        <title>Genomic-based taxomic classification of the family Erythrobacteraceae.</title>
        <authorList>
            <person name="Xu L."/>
        </authorList>
    </citation>
    <scope>NUCLEOTIDE SEQUENCE [LARGE SCALE GENOMIC DNA]</scope>
    <source>
        <strain evidence="2 3">JCM 12189</strain>
    </source>
</reference>
<evidence type="ECO:0000313" key="3">
    <source>
        <dbReference type="Proteomes" id="UP000432727"/>
    </source>
</evidence>
<feature type="domain" description="Tetracyclin repressor-like C-terminal" evidence="1">
    <location>
        <begin position="84"/>
        <end position="187"/>
    </location>
</feature>
<name>A0A6I4TLL5_9SPHN</name>
<sequence>MSVSSSTHPSERRKFALMALDLTVRRGTEISVAQLAAEAGISVARVEAVFPTDADLFDAVTELWFEPHVEIMEEVLGSDLPINRKFHEFYARRFRRNREEFRRDPAAFAVLCDLGARRFEQVRSYVDLADHYLCELIAEAQADGFFPGLEIDRALTLINQMLMCYTMPDLLITINDRLAEDKLAAIVDTMFAGLSATDGGASGLKALRPA</sequence>
<protein>
    <recommendedName>
        <fullName evidence="1">Tetracyclin repressor-like C-terminal domain-containing protein</fullName>
    </recommendedName>
</protein>